<keyword evidence="3" id="KW-0813">Transport</keyword>
<dbReference type="PANTHER" id="PTHR30532:SF1">
    <property type="entry name" value="IRON(3+)-HYDROXAMATE-BINDING PROTEIN FHUD"/>
    <property type="match status" value="1"/>
</dbReference>
<dbReference type="PANTHER" id="PTHR30532">
    <property type="entry name" value="IRON III DICITRATE-BINDING PERIPLASMIC PROTEIN"/>
    <property type="match status" value="1"/>
</dbReference>
<evidence type="ECO:0000256" key="4">
    <source>
        <dbReference type="ARBA" id="ARBA00022729"/>
    </source>
</evidence>
<evidence type="ECO:0000256" key="2">
    <source>
        <dbReference type="ARBA" id="ARBA00008814"/>
    </source>
</evidence>
<evidence type="ECO:0000313" key="6">
    <source>
        <dbReference type="EMBL" id="OMD27624.1"/>
    </source>
</evidence>
<keyword evidence="7" id="KW-1185">Reference proteome</keyword>
<dbReference type="Proteomes" id="UP000187158">
    <property type="component" value="Unassembled WGS sequence"/>
</dbReference>
<dbReference type="Gene3D" id="3.40.50.1980">
    <property type="entry name" value="Nitrogenase molybdenum iron protein domain"/>
    <property type="match status" value="1"/>
</dbReference>
<accession>A0ABX3GKJ9</accession>
<name>A0ABX3GKJ9_9BACL</name>
<reference evidence="6 7" key="1">
    <citation type="submission" date="2016-11" db="EMBL/GenBank/DDBJ databases">
        <title>Paenibacillus species isolates.</title>
        <authorList>
            <person name="Beno S.M."/>
        </authorList>
    </citation>
    <scope>NUCLEOTIDE SEQUENCE [LARGE SCALE GENOMIC DNA]</scope>
    <source>
        <strain evidence="6 7">FSL H7-0433</strain>
    </source>
</reference>
<dbReference type="InterPro" id="IPR051313">
    <property type="entry name" value="Bact_iron-sidero_bind"/>
</dbReference>
<organism evidence="6 7">
    <name type="scientific">Paenibacillus odorifer</name>
    <dbReference type="NCBI Taxonomy" id="189426"/>
    <lineage>
        <taxon>Bacteria</taxon>
        <taxon>Bacillati</taxon>
        <taxon>Bacillota</taxon>
        <taxon>Bacilli</taxon>
        <taxon>Bacillales</taxon>
        <taxon>Paenibacillaceae</taxon>
        <taxon>Paenibacillus</taxon>
    </lineage>
</organism>
<evidence type="ECO:0000259" key="5">
    <source>
        <dbReference type="Pfam" id="PF01497"/>
    </source>
</evidence>
<comment type="subcellular location">
    <subcellularLocation>
        <location evidence="1">Cell envelope</location>
    </subcellularLocation>
</comment>
<protein>
    <recommendedName>
        <fullName evidence="5">Fe/B12 periplasmic-binding domain-containing protein</fullName>
    </recommendedName>
</protein>
<dbReference type="EMBL" id="MPVP01000141">
    <property type="protein sequence ID" value="OMD27624.1"/>
    <property type="molecule type" value="Genomic_DNA"/>
</dbReference>
<dbReference type="InterPro" id="IPR002491">
    <property type="entry name" value="ABC_transptr_periplasmic_BD"/>
</dbReference>
<keyword evidence="4" id="KW-0732">Signal</keyword>
<gene>
    <name evidence="6" type="ORF">BSO21_19910</name>
</gene>
<dbReference type="Pfam" id="PF01497">
    <property type="entry name" value="Peripla_BP_2"/>
    <property type="match status" value="1"/>
</dbReference>
<evidence type="ECO:0000313" key="7">
    <source>
        <dbReference type="Proteomes" id="UP000187158"/>
    </source>
</evidence>
<sequence>MGDVNVPANPQRVVVDWDLGPVLGVGVVPVGASNTQLEYSQFLKPFLDETVQDIGAEGSVSFEKVLELAPDVIITWNKDAYSNYSKIAPTVLFDTSKYATISIVDYITVEKFSMVIGNQGERGSRATYDILGLNPASLPCEHTSVDSLSPVC</sequence>
<evidence type="ECO:0000256" key="3">
    <source>
        <dbReference type="ARBA" id="ARBA00022448"/>
    </source>
</evidence>
<proteinExistence type="inferred from homology"/>
<feature type="domain" description="Fe/B12 periplasmic-binding" evidence="5">
    <location>
        <begin position="28"/>
        <end position="97"/>
    </location>
</feature>
<evidence type="ECO:0000256" key="1">
    <source>
        <dbReference type="ARBA" id="ARBA00004196"/>
    </source>
</evidence>
<comment type="similarity">
    <text evidence="2">Belongs to the bacterial solute-binding protein 8 family.</text>
</comment>
<comment type="caution">
    <text evidence="6">The sequence shown here is derived from an EMBL/GenBank/DDBJ whole genome shotgun (WGS) entry which is preliminary data.</text>
</comment>
<dbReference type="SUPFAM" id="SSF53807">
    <property type="entry name" value="Helical backbone' metal receptor"/>
    <property type="match status" value="1"/>
</dbReference>